<name>A0ABT6HJY0_9ACTN</name>
<gene>
    <name evidence="1" type="ORF">QCN29_09020</name>
</gene>
<dbReference type="EMBL" id="JARWBG010000007">
    <property type="protein sequence ID" value="MDH2388926.1"/>
    <property type="molecule type" value="Genomic_DNA"/>
</dbReference>
<sequence length="373" mass="39605">MTTHPTALRLDFHGTQLDLEVAPGAGSGVEDALAFLATHLTAEEAKPDESGREPVATLRVHAFGPERLAPSAGILQEDIYLRKSASEFFTVPARRASVDGREYLECTKTGSRFVFDRAARVIDVVLGVGGHMDLVELVRDLVLKHQENTGAAVLHATAAYRDGEVVLVTGAKGAGKSTVLLELVEHFGYEVLSGDKTVLHELPDGSVVAAGWPDYPHLGYGTVAKYPGLKEIASIGDDYVPAESHAFSPVGKFAVDPLPFRDRFPSAPVGVRVPVAAILHPAIGPGERTAVEPLPGSREEHAEVLRANVESAFDGANAGWHHYLDDGRAAHTKLLTRITDILAGVPAWTLTGPGDLTAENVPPTIGGPTEVAR</sequence>
<dbReference type="RefSeq" id="WP_279927202.1">
    <property type="nucleotide sequence ID" value="NZ_JARWBG010000007.1"/>
</dbReference>
<evidence type="ECO:0000313" key="2">
    <source>
        <dbReference type="Proteomes" id="UP001223144"/>
    </source>
</evidence>
<proteinExistence type="predicted"/>
<dbReference type="SUPFAM" id="SSF53795">
    <property type="entry name" value="PEP carboxykinase-like"/>
    <property type="match status" value="1"/>
</dbReference>
<dbReference type="Proteomes" id="UP001223144">
    <property type="component" value="Unassembled WGS sequence"/>
</dbReference>
<organism evidence="1 2">
    <name type="scientific">Streptomyces chengmaiensis</name>
    <dbReference type="NCBI Taxonomy" id="3040919"/>
    <lineage>
        <taxon>Bacteria</taxon>
        <taxon>Bacillati</taxon>
        <taxon>Actinomycetota</taxon>
        <taxon>Actinomycetes</taxon>
        <taxon>Kitasatosporales</taxon>
        <taxon>Streptomycetaceae</taxon>
        <taxon>Streptomyces</taxon>
    </lineage>
</organism>
<protein>
    <submittedName>
        <fullName evidence="1">Uncharacterized protein</fullName>
    </submittedName>
</protein>
<dbReference type="Gene3D" id="3.40.50.300">
    <property type="entry name" value="P-loop containing nucleotide triphosphate hydrolases"/>
    <property type="match status" value="1"/>
</dbReference>
<evidence type="ECO:0000313" key="1">
    <source>
        <dbReference type="EMBL" id="MDH2388926.1"/>
    </source>
</evidence>
<comment type="caution">
    <text evidence="1">The sequence shown here is derived from an EMBL/GenBank/DDBJ whole genome shotgun (WGS) entry which is preliminary data.</text>
</comment>
<accession>A0ABT6HJY0</accession>
<dbReference type="InterPro" id="IPR027417">
    <property type="entry name" value="P-loop_NTPase"/>
</dbReference>
<keyword evidence="2" id="KW-1185">Reference proteome</keyword>
<reference evidence="1 2" key="1">
    <citation type="submission" date="2023-04" db="EMBL/GenBank/DDBJ databases">
        <title>Streptomyces chengmaiensis sp. nov. isolated from the stem of mangrove plant in Hainan.</title>
        <authorList>
            <person name="Huang X."/>
            <person name="Zhou S."/>
            <person name="Chu X."/>
            <person name="Xie Y."/>
            <person name="Lin Y."/>
        </authorList>
    </citation>
    <scope>NUCLEOTIDE SEQUENCE [LARGE SCALE GENOMIC DNA]</scope>
    <source>
        <strain evidence="1 2">HNM0663</strain>
    </source>
</reference>